<dbReference type="Pfam" id="PF02036">
    <property type="entry name" value="SCP2"/>
    <property type="match status" value="1"/>
</dbReference>
<reference evidence="3" key="1">
    <citation type="journal article" date="2017" name="bioRxiv">
        <title>Conservation of a gene cluster reveals novel cercosporin biosynthetic mechanisms and extends production to the genus Colletotrichum.</title>
        <authorList>
            <person name="de Jonge R."/>
            <person name="Ebert M.K."/>
            <person name="Huitt-Roehl C.R."/>
            <person name="Pal P."/>
            <person name="Suttle J.C."/>
            <person name="Spanner R.E."/>
            <person name="Neubauer J.D."/>
            <person name="Jurick W.M.II."/>
            <person name="Stott K.A."/>
            <person name="Secor G.A."/>
            <person name="Thomma B.P.H.J."/>
            <person name="Van de Peer Y."/>
            <person name="Townsend C.A."/>
            <person name="Bolton M.D."/>
        </authorList>
    </citation>
    <scope>NUCLEOTIDE SEQUENCE [LARGE SCALE GENOMIC DNA]</scope>
    <source>
        <strain evidence="3">CBS538.71</strain>
    </source>
</reference>
<proteinExistence type="predicted"/>
<dbReference type="InterPro" id="IPR036527">
    <property type="entry name" value="SCP2_sterol-bd_dom_sf"/>
</dbReference>
<feature type="domain" description="SCP2" evidence="1">
    <location>
        <begin position="23"/>
        <end position="132"/>
    </location>
</feature>
<accession>A0A2S6CES1</accession>
<gene>
    <name evidence="2" type="ORF">CBER1_10203</name>
</gene>
<dbReference type="InterPro" id="IPR003033">
    <property type="entry name" value="SCP2_sterol-bd_dom"/>
</dbReference>
<evidence type="ECO:0000313" key="2">
    <source>
        <dbReference type="EMBL" id="PPJ58214.1"/>
    </source>
</evidence>
<name>A0A2S6CES1_9PEZI</name>
<dbReference type="AlphaFoldDB" id="A0A2S6CES1"/>
<dbReference type="OrthoDB" id="5327538at2759"/>
<dbReference type="Proteomes" id="UP000237631">
    <property type="component" value="Unassembled WGS sequence"/>
</dbReference>
<dbReference type="Gene3D" id="3.30.1050.10">
    <property type="entry name" value="SCP2 sterol-binding domain"/>
    <property type="match status" value="2"/>
</dbReference>
<evidence type="ECO:0000259" key="1">
    <source>
        <dbReference type="Pfam" id="PF02036"/>
    </source>
</evidence>
<organism evidence="2 3">
    <name type="scientific">Cercospora berteroae</name>
    <dbReference type="NCBI Taxonomy" id="357750"/>
    <lineage>
        <taxon>Eukaryota</taxon>
        <taxon>Fungi</taxon>
        <taxon>Dikarya</taxon>
        <taxon>Ascomycota</taxon>
        <taxon>Pezizomycotina</taxon>
        <taxon>Dothideomycetes</taxon>
        <taxon>Dothideomycetidae</taxon>
        <taxon>Mycosphaerellales</taxon>
        <taxon>Mycosphaerellaceae</taxon>
        <taxon>Cercospora</taxon>
    </lineage>
</organism>
<dbReference type="SUPFAM" id="SSF55718">
    <property type="entry name" value="SCP-like"/>
    <property type="match status" value="1"/>
</dbReference>
<dbReference type="PANTHER" id="PTHR10094">
    <property type="entry name" value="STEROL CARRIER PROTEIN 2 SCP-2 FAMILY PROTEIN"/>
    <property type="match status" value="1"/>
</dbReference>
<keyword evidence="3" id="KW-1185">Reference proteome</keyword>
<sequence>MSLASDLPSTQIFDKIAPKLDSSESAKQQAIEDINGVHAFHLTGDGGGEWFVDVKESGQVGRGEWFVDVKESGQVGRGEVPKGKKADVTMTLAAEDFQKVVDDKNAIMQLFFGGKLKVTGNQMLMTKVDKVFALGK</sequence>
<dbReference type="PANTHER" id="PTHR10094:SF25">
    <property type="entry name" value="SCP2 STEROL-BINDING DOMAIN-CONTAINING PROTEIN 1"/>
    <property type="match status" value="1"/>
</dbReference>
<dbReference type="GO" id="GO:0005829">
    <property type="term" value="C:cytosol"/>
    <property type="evidence" value="ECO:0007669"/>
    <property type="project" value="TreeGrafter"/>
</dbReference>
<evidence type="ECO:0000313" key="3">
    <source>
        <dbReference type="Proteomes" id="UP000237631"/>
    </source>
</evidence>
<protein>
    <recommendedName>
        <fullName evidence="1">SCP2 domain-containing protein</fullName>
    </recommendedName>
</protein>
<dbReference type="STRING" id="357750.A0A2S6CES1"/>
<comment type="caution">
    <text evidence="2">The sequence shown here is derived from an EMBL/GenBank/DDBJ whole genome shotgun (WGS) entry which is preliminary data.</text>
</comment>
<dbReference type="EMBL" id="PNEN01000471">
    <property type="protein sequence ID" value="PPJ58214.1"/>
    <property type="molecule type" value="Genomic_DNA"/>
</dbReference>